<keyword evidence="2" id="KW-1185">Reference proteome</keyword>
<dbReference type="EMBL" id="QRBI01000123">
    <property type="protein sequence ID" value="RMC04784.1"/>
    <property type="molecule type" value="Genomic_DNA"/>
</dbReference>
<dbReference type="Proteomes" id="UP000269221">
    <property type="component" value="Unassembled WGS sequence"/>
</dbReference>
<protein>
    <submittedName>
        <fullName evidence="1">Uncharacterized protein</fullName>
    </submittedName>
</protein>
<accession>A0A3M0K083</accession>
<dbReference type="AlphaFoldDB" id="A0A3M0K083"/>
<evidence type="ECO:0000313" key="2">
    <source>
        <dbReference type="Proteomes" id="UP000269221"/>
    </source>
</evidence>
<gene>
    <name evidence="1" type="ORF">DUI87_17956</name>
</gene>
<reference evidence="1 2" key="1">
    <citation type="submission" date="2018-07" db="EMBL/GenBank/DDBJ databases">
        <title>A high quality draft genome assembly of the barn swallow (H. rustica rustica).</title>
        <authorList>
            <person name="Formenti G."/>
            <person name="Chiara M."/>
            <person name="Poveda L."/>
            <person name="Francoijs K.-J."/>
            <person name="Bonisoli-Alquati A."/>
            <person name="Canova L."/>
            <person name="Gianfranceschi L."/>
            <person name="Horner D.S."/>
            <person name="Saino N."/>
        </authorList>
    </citation>
    <scope>NUCLEOTIDE SEQUENCE [LARGE SCALE GENOMIC DNA]</scope>
    <source>
        <strain evidence="1">Chelidonia</strain>
        <tissue evidence="1">Blood</tissue>
    </source>
</reference>
<comment type="caution">
    <text evidence="1">The sequence shown here is derived from an EMBL/GenBank/DDBJ whole genome shotgun (WGS) entry which is preliminary data.</text>
</comment>
<name>A0A3M0K083_HIRRU</name>
<proteinExistence type="predicted"/>
<evidence type="ECO:0000313" key="1">
    <source>
        <dbReference type="EMBL" id="RMC04784.1"/>
    </source>
</evidence>
<sequence length="247" mass="27438">MKLLKYMGYSRAKDGEGNGNDGKHMGDPLRIIGAKCITAKEFTISLWKRYLPTAHQEEVYLIVGDTQTMTWEIPELTAVGGWDMNILCPGYYHIPPVVQPSNLQVNKYIIAEDRVIHEEAEIFSRFPPCSTEAIVTLGKQLSVPKLAQMQISMWLVPELSPEASPPPLVSLAWATGGSTLELSGIGSVRHGGSCRQLLLTKVTSVGLHHQNLAKQTRHKPVEEFGNKFYNGVVNELGPRQKSDESNW</sequence>
<organism evidence="1 2">
    <name type="scientific">Hirundo rustica rustica</name>
    <dbReference type="NCBI Taxonomy" id="333673"/>
    <lineage>
        <taxon>Eukaryota</taxon>
        <taxon>Metazoa</taxon>
        <taxon>Chordata</taxon>
        <taxon>Craniata</taxon>
        <taxon>Vertebrata</taxon>
        <taxon>Euteleostomi</taxon>
        <taxon>Archelosauria</taxon>
        <taxon>Archosauria</taxon>
        <taxon>Dinosauria</taxon>
        <taxon>Saurischia</taxon>
        <taxon>Theropoda</taxon>
        <taxon>Coelurosauria</taxon>
        <taxon>Aves</taxon>
        <taxon>Neognathae</taxon>
        <taxon>Neoaves</taxon>
        <taxon>Telluraves</taxon>
        <taxon>Australaves</taxon>
        <taxon>Passeriformes</taxon>
        <taxon>Sylvioidea</taxon>
        <taxon>Hirundinidae</taxon>
        <taxon>Hirundo</taxon>
    </lineage>
</organism>